<feature type="region of interest" description="Disordered" evidence="1">
    <location>
        <begin position="333"/>
        <end position="504"/>
    </location>
</feature>
<feature type="compositionally biased region" description="Polar residues" evidence="1">
    <location>
        <begin position="333"/>
        <end position="348"/>
    </location>
</feature>
<gene>
    <name evidence="2" type="ORF">AOB60_38005</name>
</gene>
<evidence type="ECO:0000256" key="1">
    <source>
        <dbReference type="SAM" id="MobiDB-lite"/>
    </source>
</evidence>
<feature type="region of interest" description="Disordered" evidence="1">
    <location>
        <begin position="158"/>
        <end position="203"/>
    </location>
</feature>
<protein>
    <submittedName>
        <fullName evidence="2">Uncharacterized protein</fullName>
    </submittedName>
</protein>
<feature type="compositionally biased region" description="Low complexity" evidence="1">
    <location>
        <begin position="193"/>
        <end position="203"/>
    </location>
</feature>
<dbReference type="AlphaFoldDB" id="A0A2N8P4N5"/>
<keyword evidence="3" id="KW-1185">Reference proteome</keyword>
<feature type="region of interest" description="Disordered" evidence="1">
    <location>
        <begin position="1"/>
        <end position="42"/>
    </location>
</feature>
<dbReference type="EMBL" id="LJSN01000005">
    <property type="protein sequence ID" value="PNE35967.1"/>
    <property type="molecule type" value="Genomic_DNA"/>
</dbReference>
<proteinExistence type="predicted"/>
<feature type="compositionally biased region" description="Basic and acidic residues" evidence="1">
    <location>
        <begin position="411"/>
        <end position="422"/>
    </location>
</feature>
<feature type="compositionally biased region" description="Polar residues" evidence="1">
    <location>
        <begin position="398"/>
        <end position="409"/>
    </location>
</feature>
<sequence>MTYENSSFPARASAAPHPRAKPGFGKRGAPDQRPAHPTDFDHLPRREASIAAYLDRLPEGADVSVKTLAKVLPDYGQCALRTALRRLSEAGHLRRITETYIGTAGSPQWVTRTYFSRTARDDAWWAALHAGNAPGNAPGNVPGGVPADVAIAQVGNSPEAHAESAPHMPHMPQETGRPEHPAAAPSPSPSPSPSSSSALSLSPSSPRSAAYGLLAGLGRVEPRLTLSAADCAALEPFAADWLARGASPEQVLAALTAGLPAHVHHPARFALSRLTAKLPPVTQAQAQAPAPGAPAIRPAGPRIMECTVCRVPGRPEALPGGICRDCRGETPPDQYTDQYADQHSGQYTRRSHDHPSSHPTDRRTDQRTDRHADRHAEAPRTGDRPTGDRPTGDRPTGDQFTADQATGVQFTDDRPIGDRPTEARLTGGRPTSGHHRASHRLTPGRPDALDLPPVPPVPDPSAPRSPDPQFPAPQLPTPGHLAPGHLAPEQVRSRARRVRSAMRA</sequence>
<feature type="compositionally biased region" description="Low complexity" evidence="1">
    <location>
        <begin position="1"/>
        <end position="17"/>
    </location>
</feature>
<name>A0A2N8P4N5_STRNR</name>
<feature type="compositionally biased region" description="Basic and acidic residues" evidence="1">
    <location>
        <begin position="28"/>
        <end position="42"/>
    </location>
</feature>
<dbReference type="Proteomes" id="UP000236047">
    <property type="component" value="Unassembled WGS sequence"/>
</dbReference>
<comment type="caution">
    <text evidence="2">The sequence shown here is derived from an EMBL/GenBank/DDBJ whole genome shotgun (WGS) entry which is preliminary data.</text>
</comment>
<accession>A0A2N8P4N5</accession>
<feature type="compositionally biased region" description="Basic and acidic residues" evidence="1">
    <location>
        <begin position="353"/>
        <end position="396"/>
    </location>
</feature>
<evidence type="ECO:0000313" key="2">
    <source>
        <dbReference type="EMBL" id="PNE35967.1"/>
    </source>
</evidence>
<organism evidence="2 3">
    <name type="scientific">Streptomyces noursei</name>
    <name type="common">Streptomyces albulus</name>
    <dbReference type="NCBI Taxonomy" id="1971"/>
    <lineage>
        <taxon>Bacteria</taxon>
        <taxon>Bacillati</taxon>
        <taxon>Actinomycetota</taxon>
        <taxon>Actinomycetes</taxon>
        <taxon>Kitasatosporales</taxon>
        <taxon>Streptomycetaceae</taxon>
        <taxon>Streptomyces</taxon>
    </lineage>
</organism>
<reference evidence="3" key="1">
    <citation type="submission" date="2015-09" db="EMBL/GenBank/DDBJ databases">
        <authorList>
            <person name="Graham D.E."/>
            <person name="Mahan K.M."/>
            <person name="Klingeman D.M."/>
            <person name="Fida T."/>
            <person name="Giannone R.J."/>
            <person name="Hettich R.L."/>
            <person name="Parry R.J."/>
            <person name="Spain J.C."/>
        </authorList>
    </citation>
    <scope>NUCLEOTIDE SEQUENCE [LARGE SCALE GENOMIC DNA]</scope>
    <source>
        <strain evidence="3">JCM 4701</strain>
    </source>
</reference>
<evidence type="ECO:0000313" key="3">
    <source>
        <dbReference type="Proteomes" id="UP000236047"/>
    </source>
</evidence>
<feature type="compositionally biased region" description="Basic residues" evidence="1">
    <location>
        <begin position="493"/>
        <end position="504"/>
    </location>
</feature>
<feature type="compositionally biased region" description="Pro residues" evidence="1">
    <location>
        <begin position="452"/>
        <end position="476"/>
    </location>
</feature>